<dbReference type="InterPro" id="IPR001611">
    <property type="entry name" value="Leu-rich_rpt"/>
</dbReference>
<dbReference type="InterPro" id="IPR001245">
    <property type="entry name" value="Ser-Thr/Tyr_kinase_cat_dom"/>
</dbReference>
<keyword evidence="8 11" id="KW-1133">Transmembrane helix</keyword>
<feature type="transmembrane region" description="Helical" evidence="11">
    <location>
        <begin position="263"/>
        <end position="287"/>
    </location>
</feature>
<evidence type="ECO:0000256" key="10">
    <source>
        <dbReference type="SAM" id="MobiDB-lite"/>
    </source>
</evidence>
<keyword evidence="5" id="KW-0677">Repeat</keyword>
<evidence type="ECO:0000256" key="2">
    <source>
        <dbReference type="ARBA" id="ARBA00022614"/>
    </source>
</evidence>
<reference evidence="14" key="3">
    <citation type="submission" date="2015-04" db="UniProtKB">
        <authorList>
            <consortium name="EnsemblPlants"/>
        </authorList>
    </citation>
    <scope>IDENTIFICATION</scope>
</reference>
<dbReference type="SUPFAM" id="SSF56112">
    <property type="entry name" value="Protein kinase-like (PK-like)"/>
    <property type="match status" value="1"/>
</dbReference>
<dbReference type="FunFam" id="3.80.10.10:FF:000234">
    <property type="entry name" value="Probable inactive receptor kinase RLK902"/>
    <property type="match status" value="1"/>
</dbReference>
<keyword evidence="3 11" id="KW-0812">Transmembrane</keyword>
<dbReference type="InterPro" id="IPR050994">
    <property type="entry name" value="At_inactive_RLKs"/>
</dbReference>
<dbReference type="GO" id="GO:0004672">
    <property type="term" value="F:protein kinase activity"/>
    <property type="evidence" value="ECO:0007669"/>
    <property type="project" value="InterPro"/>
</dbReference>
<evidence type="ECO:0000259" key="13">
    <source>
        <dbReference type="PROSITE" id="PS50011"/>
    </source>
</evidence>
<evidence type="ECO:0000256" key="1">
    <source>
        <dbReference type="ARBA" id="ARBA00004370"/>
    </source>
</evidence>
<dbReference type="Pfam" id="PF00560">
    <property type="entry name" value="LRR_1"/>
    <property type="match status" value="1"/>
</dbReference>
<dbReference type="PANTHER" id="PTHR48010">
    <property type="entry name" value="OS05G0588300 PROTEIN"/>
    <property type="match status" value="1"/>
</dbReference>
<dbReference type="Gramene" id="LPERR09G06550.1">
    <property type="protein sequence ID" value="LPERR09G06550.1"/>
    <property type="gene ID" value="LPERR09G06550"/>
</dbReference>
<keyword evidence="7" id="KW-0067">ATP-binding</keyword>
<dbReference type="InterPro" id="IPR011009">
    <property type="entry name" value="Kinase-like_dom_sf"/>
</dbReference>
<evidence type="ECO:0000256" key="8">
    <source>
        <dbReference type="ARBA" id="ARBA00022989"/>
    </source>
</evidence>
<organism evidence="14 15">
    <name type="scientific">Leersia perrieri</name>
    <dbReference type="NCBI Taxonomy" id="77586"/>
    <lineage>
        <taxon>Eukaryota</taxon>
        <taxon>Viridiplantae</taxon>
        <taxon>Streptophyta</taxon>
        <taxon>Embryophyta</taxon>
        <taxon>Tracheophyta</taxon>
        <taxon>Spermatophyta</taxon>
        <taxon>Magnoliopsida</taxon>
        <taxon>Liliopsida</taxon>
        <taxon>Poales</taxon>
        <taxon>Poaceae</taxon>
        <taxon>BOP clade</taxon>
        <taxon>Oryzoideae</taxon>
        <taxon>Oryzeae</taxon>
        <taxon>Oryzinae</taxon>
        <taxon>Leersia</taxon>
    </lineage>
</organism>
<evidence type="ECO:0000313" key="14">
    <source>
        <dbReference type="EnsemblPlants" id="LPERR09G06550.1"/>
    </source>
</evidence>
<feature type="signal peptide" evidence="12">
    <location>
        <begin position="1"/>
        <end position="21"/>
    </location>
</feature>
<evidence type="ECO:0000256" key="3">
    <source>
        <dbReference type="ARBA" id="ARBA00022692"/>
    </source>
</evidence>
<evidence type="ECO:0000256" key="12">
    <source>
        <dbReference type="SAM" id="SignalP"/>
    </source>
</evidence>
<dbReference type="PANTHER" id="PTHR48010:SF7">
    <property type="entry name" value="OS09G0400500 PROTEIN"/>
    <property type="match status" value="1"/>
</dbReference>
<evidence type="ECO:0000256" key="6">
    <source>
        <dbReference type="ARBA" id="ARBA00022741"/>
    </source>
</evidence>
<dbReference type="AlphaFoldDB" id="A0A0D9XDH4"/>
<dbReference type="Gene3D" id="3.80.10.10">
    <property type="entry name" value="Ribonuclease Inhibitor"/>
    <property type="match status" value="1"/>
</dbReference>
<feature type="domain" description="Protein kinase" evidence="13">
    <location>
        <begin position="355"/>
        <end position="623"/>
    </location>
</feature>
<dbReference type="Gene3D" id="1.10.510.10">
    <property type="entry name" value="Transferase(Phosphotransferase) domain 1"/>
    <property type="match status" value="1"/>
</dbReference>
<accession>A0A0D9XDH4</accession>
<evidence type="ECO:0000256" key="9">
    <source>
        <dbReference type="ARBA" id="ARBA00023136"/>
    </source>
</evidence>
<evidence type="ECO:0000313" key="15">
    <source>
        <dbReference type="Proteomes" id="UP000032180"/>
    </source>
</evidence>
<dbReference type="Gene3D" id="3.30.200.20">
    <property type="entry name" value="Phosphorylase Kinase, domain 1"/>
    <property type="match status" value="1"/>
</dbReference>
<dbReference type="Proteomes" id="UP000032180">
    <property type="component" value="Chromosome 9"/>
</dbReference>
<sequence length="643" mass="67735">MMPRVLVVIVALCLAAGVAAAQDIAGDTAALLAFRDAVGRRLPWPSSASSSSSPCGWRGVRCDAAAARVVALQLPGASLVGTVPTGTVGNLTALRTLSLRSNALSGEIPADIGNCGELRAVYLHDNRLSGEIPEGIFSLRLLQRLDLSGNRVGGSVSPEFSKLRRLATLYLQNNSFNGTLPGDLDLPNIQLFNVSYNEKLTGAVPDSLAGRIPASAFSGTGLCGGPLTPCTNPSPPSPLPSPPISPPPAVSQHSKSSKLSGGAIAGIAVGGGAALLVALAVIVLLCFKRRRRKDYNDADENASPPVWVTVARTTTEKQSQSETRRSTAASGGGGKKLVFVGGEPEAPYDLETLLHASAEVVGKGWLGTTYRATLDAGVAVAVKRLRDAPIPEREFRDRVAALASLRHVSLAPIRAFFYSRGEKLLVSDFVGAASLSSLLHTNRARLSFTSRARVALAAARGVAFIHRAAASAVSCHGNIKSSNVVVNASHDGAFLTDYGLVQLIAAAGVPLKRVTGYRAPELTEPTREADVYSFGVLMLEMLTGRAPANAVAGMDGVDLPNWVRSVVEEEWTAEVFDAAIADEMGHAGEEMVRMLRLAVECTDQRPERRPAMDDVAARIERIVESAVRNRNADVDDFESVSDS</sequence>
<evidence type="ECO:0000256" key="7">
    <source>
        <dbReference type="ARBA" id="ARBA00022840"/>
    </source>
</evidence>
<keyword evidence="4 12" id="KW-0732">Signal</keyword>
<keyword evidence="9 11" id="KW-0472">Membrane</keyword>
<keyword evidence="6" id="KW-0547">Nucleotide-binding</keyword>
<dbReference type="InterPro" id="IPR013210">
    <property type="entry name" value="LRR_N_plant-typ"/>
</dbReference>
<dbReference type="SUPFAM" id="SSF52058">
    <property type="entry name" value="L domain-like"/>
    <property type="match status" value="1"/>
</dbReference>
<comment type="subcellular location">
    <subcellularLocation>
        <location evidence="1">Membrane</location>
    </subcellularLocation>
</comment>
<dbReference type="Pfam" id="PF08263">
    <property type="entry name" value="LRRNT_2"/>
    <property type="match status" value="1"/>
</dbReference>
<dbReference type="GO" id="GO:0005524">
    <property type="term" value="F:ATP binding"/>
    <property type="evidence" value="ECO:0007669"/>
    <property type="project" value="UniProtKB-KW"/>
</dbReference>
<feature type="compositionally biased region" description="Polar residues" evidence="10">
    <location>
        <begin position="313"/>
        <end position="329"/>
    </location>
</feature>
<proteinExistence type="predicted"/>
<evidence type="ECO:0000256" key="11">
    <source>
        <dbReference type="SAM" id="Phobius"/>
    </source>
</evidence>
<feature type="chain" id="PRO_5002350255" description="Protein kinase domain-containing protein" evidence="12">
    <location>
        <begin position="22"/>
        <end position="643"/>
    </location>
</feature>
<dbReference type="HOGENOM" id="CLU_000288_92_6_1"/>
<feature type="region of interest" description="Disordered" evidence="10">
    <location>
        <begin position="313"/>
        <end position="336"/>
    </location>
</feature>
<evidence type="ECO:0000256" key="4">
    <source>
        <dbReference type="ARBA" id="ARBA00022729"/>
    </source>
</evidence>
<dbReference type="InterPro" id="IPR032675">
    <property type="entry name" value="LRR_dom_sf"/>
</dbReference>
<dbReference type="Pfam" id="PF07714">
    <property type="entry name" value="PK_Tyr_Ser-Thr"/>
    <property type="match status" value="1"/>
</dbReference>
<dbReference type="InterPro" id="IPR000719">
    <property type="entry name" value="Prot_kinase_dom"/>
</dbReference>
<evidence type="ECO:0000256" key="5">
    <source>
        <dbReference type="ARBA" id="ARBA00022737"/>
    </source>
</evidence>
<protein>
    <recommendedName>
        <fullName evidence="13">Protein kinase domain-containing protein</fullName>
    </recommendedName>
</protein>
<dbReference type="PROSITE" id="PS50011">
    <property type="entry name" value="PROTEIN_KINASE_DOM"/>
    <property type="match status" value="1"/>
</dbReference>
<keyword evidence="15" id="KW-1185">Reference proteome</keyword>
<feature type="region of interest" description="Disordered" evidence="10">
    <location>
        <begin position="228"/>
        <end position="256"/>
    </location>
</feature>
<dbReference type="EnsemblPlants" id="LPERR09G06550.1">
    <property type="protein sequence ID" value="LPERR09G06550.1"/>
    <property type="gene ID" value="LPERR09G06550"/>
</dbReference>
<reference evidence="15" key="2">
    <citation type="submission" date="2013-12" db="EMBL/GenBank/DDBJ databases">
        <authorList>
            <person name="Yu Y."/>
            <person name="Lee S."/>
            <person name="de Baynast K."/>
            <person name="Wissotski M."/>
            <person name="Liu L."/>
            <person name="Talag J."/>
            <person name="Goicoechea J."/>
            <person name="Angelova A."/>
            <person name="Jetty R."/>
            <person name="Kudrna D."/>
            <person name="Golser W."/>
            <person name="Rivera L."/>
            <person name="Zhang J."/>
            <person name="Wing R."/>
        </authorList>
    </citation>
    <scope>NUCLEOTIDE SEQUENCE</scope>
</reference>
<name>A0A0D9XDH4_9ORYZ</name>
<feature type="compositionally biased region" description="Pro residues" evidence="10">
    <location>
        <begin position="232"/>
        <end position="249"/>
    </location>
</feature>
<dbReference type="eggNOG" id="ENOG502QSFF">
    <property type="taxonomic scope" value="Eukaryota"/>
</dbReference>
<dbReference type="GO" id="GO:0016020">
    <property type="term" value="C:membrane"/>
    <property type="evidence" value="ECO:0007669"/>
    <property type="project" value="UniProtKB-SubCell"/>
</dbReference>
<keyword evidence="2" id="KW-0433">Leucine-rich repeat</keyword>
<reference evidence="14 15" key="1">
    <citation type="submission" date="2012-08" db="EMBL/GenBank/DDBJ databases">
        <title>Oryza genome evolution.</title>
        <authorList>
            <person name="Wing R.A."/>
        </authorList>
    </citation>
    <scope>NUCLEOTIDE SEQUENCE</scope>
</reference>
<dbReference type="STRING" id="77586.A0A0D9XDH4"/>
<dbReference type="Pfam" id="PF13855">
    <property type="entry name" value="LRR_8"/>
    <property type="match status" value="1"/>
</dbReference>